<dbReference type="EMBL" id="JAKLMC020000019">
    <property type="protein sequence ID" value="KAK5951630.1"/>
    <property type="molecule type" value="Genomic_DNA"/>
</dbReference>
<feature type="domain" description="DUF427" evidence="1">
    <location>
        <begin position="184"/>
        <end position="270"/>
    </location>
</feature>
<organism evidence="2 3">
    <name type="scientific">Knufia fluminis</name>
    <dbReference type="NCBI Taxonomy" id="191047"/>
    <lineage>
        <taxon>Eukaryota</taxon>
        <taxon>Fungi</taxon>
        <taxon>Dikarya</taxon>
        <taxon>Ascomycota</taxon>
        <taxon>Pezizomycotina</taxon>
        <taxon>Eurotiomycetes</taxon>
        <taxon>Chaetothyriomycetidae</taxon>
        <taxon>Chaetothyriales</taxon>
        <taxon>Trichomeriaceae</taxon>
        <taxon>Knufia</taxon>
    </lineage>
</organism>
<name>A0AAN8EKI5_9EURO</name>
<accession>A0AAN8EKI5</accession>
<protein>
    <recommendedName>
        <fullName evidence="1">DUF427 domain-containing protein</fullName>
    </recommendedName>
</protein>
<dbReference type="Gene3D" id="2.170.150.40">
    <property type="entry name" value="Domain of unknown function (DUF427)"/>
    <property type="match status" value="2"/>
</dbReference>
<dbReference type="Proteomes" id="UP001316803">
    <property type="component" value="Unassembled WGS sequence"/>
</dbReference>
<reference evidence="2 3" key="1">
    <citation type="submission" date="2022-12" db="EMBL/GenBank/DDBJ databases">
        <title>Genomic features and morphological characterization of a novel Knufia sp. strain isolated from spacecraft assembly facility.</title>
        <authorList>
            <person name="Teixeira M."/>
            <person name="Chander A.M."/>
            <person name="Stajich J.E."/>
            <person name="Venkateswaran K."/>
        </authorList>
    </citation>
    <scope>NUCLEOTIDE SEQUENCE [LARGE SCALE GENOMIC DNA]</scope>
    <source>
        <strain evidence="2 3">FJI-L2-BK-P2</strain>
    </source>
</reference>
<sequence length="293" mass="33682">MSEPYTNGIISPLSSLKKLVKRLAEQGPFKSLETPKRIRLLYNGAFIADTSKALYVWEHEYYPQYYLPMEAFVKPHGFDVRLSHGEAITSDDGKIVGGGLEMAVRREGSNEEYKVLTEMVLFAADLEGPASPLRNYVKVMFNSVDQWFEEDTPIYVHPKDPYKRVDCLQSMKPIRVTIPSNGVDVVLAESATSVHLYETMLPPRYYLPYTSLRTTYLQPSTTTTECPYKGVAQYHDIVVDGRRHEDLVWWYRAPTAECIAVTGLRCFYNEKVDIWMLEGSEWIKQERVQSHFA</sequence>
<dbReference type="InterPro" id="IPR007361">
    <property type="entry name" value="DUF427"/>
</dbReference>
<dbReference type="PANTHER" id="PTHR34310">
    <property type="entry name" value="DUF427 DOMAIN PROTEIN (AFU_ORTHOLOGUE AFUA_3G02220)"/>
    <property type="match status" value="1"/>
</dbReference>
<keyword evidence="3" id="KW-1185">Reference proteome</keyword>
<dbReference type="AlphaFoldDB" id="A0AAN8EKI5"/>
<dbReference type="PANTHER" id="PTHR34310:SF9">
    <property type="entry name" value="BLR5716 PROTEIN"/>
    <property type="match status" value="1"/>
</dbReference>
<dbReference type="Pfam" id="PF04248">
    <property type="entry name" value="NTP_transf_9"/>
    <property type="match status" value="2"/>
</dbReference>
<feature type="domain" description="DUF427" evidence="1">
    <location>
        <begin position="39"/>
        <end position="72"/>
    </location>
</feature>
<evidence type="ECO:0000313" key="3">
    <source>
        <dbReference type="Proteomes" id="UP001316803"/>
    </source>
</evidence>
<evidence type="ECO:0000313" key="2">
    <source>
        <dbReference type="EMBL" id="KAK5951630.1"/>
    </source>
</evidence>
<comment type="caution">
    <text evidence="2">The sequence shown here is derived from an EMBL/GenBank/DDBJ whole genome shotgun (WGS) entry which is preliminary data.</text>
</comment>
<proteinExistence type="predicted"/>
<evidence type="ECO:0000259" key="1">
    <source>
        <dbReference type="Pfam" id="PF04248"/>
    </source>
</evidence>
<gene>
    <name evidence="2" type="ORF">OHC33_007309</name>
</gene>
<dbReference type="InterPro" id="IPR038694">
    <property type="entry name" value="DUF427_sf"/>
</dbReference>